<reference evidence="11 12" key="1">
    <citation type="submission" date="2016-03" db="EMBL/GenBank/DDBJ databases">
        <authorList>
            <consortium name="Pathogen Informatics"/>
        </authorList>
    </citation>
    <scope>NUCLEOTIDE SEQUENCE [LARGE SCALE GENOMIC DNA]</scope>
    <source>
        <strain evidence="11">e1424</strain>
        <strain evidence="3">E1424</strain>
        <strain evidence="12">e552</strain>
        <strain evidence="8">E552</strain>
    </source>
</reference>
<evidence type="ECO:0000313" key="4">
    <source>
        <dbReference type="EMBL" id="KAB2507353.1"/>
    </source>
</evidence>
<dbReference type="Proteomes" id="UP001229386">
    <property type="component" value="Chromosome"/>
</dbReference>
<dbReference type="Proteomes" id="UP000322612">
    <property type="component" value="Unassembled WGS sequence"/>
</dbReference>
<organism evidence="6 13">
    <name type="scientific">Enterobacter hormaechei</name>
    <dbReference type="NCBI Taxonomy" id="158836"/>
    <lineage>
        <taxon>Bacteria</taxon>
        <taxon>Pseudomonadati</taxon>
        <taxon>Pseudomonadota</taxon>
        <taxon>Gammaproteobacteria</taxon>
        <taxon>Enterobacterales</taxon>
        <taxon>Enterobacteriaceae</taxon>
        <taxon>Enterobacter</taxon>
        <taxon>Enterobacter cloacae complex</taxon>
    </lineage>
</organism>
<feature type="transmembrane region" description="Helical" evidence="1">
    <location>
        <begin position="37"/>
        <end position="56"/>
    </location>
</feature>
<evidence type="ECO:0000313" key="16">
    <source>
        <dbReference type="Proteomes" id="UP000476281"/>
    </source>
</evidence>
<reference evidence="10" key="7">
    <citation type="journal article" date="2023" name="J. Antimicrob. Chemother.">
        <title>Emergence of OXA-48-producing Enterobacter hormaechei in a Swiss companion animal clinic and their genetic relationship to clinical human isolates.</title>
        <authorList>
            <person name="Dona V."/>
            <person name="Nordmann P."/>
            <person name="Kittl S."/>
            <person name="Schuller S."/>
            <person name="Bouvier M."/>
            <person name="Poirel L."/>
            <person name="Endimiani A."/>
            <person name="Perreten V."/>
        </authorList>
    </citation>
    <scope>NUCLEOTIDE SEQUENCE</scope>
    <source>
        <strain evidence="10">Ehh_25</strain>
    </source>
</reference>
<protein>
    <submittedName>
        <fullName evidence="3 8">Tricarboxylic transport membrane protein</fullName>
    </submittedName>
    <submittedName>
        <fullName evidence="4">Tripartite tricarboxylate transporter TctB family protein</fullName>
    </submittedName>
</protein>
<dbReference type="EMBL" id="WBSZ01000961">
    <property type="protein sequence ID" value="KAB2507353.1"/>
    <property type="molecule type" value="Genomic_DNA"/>
</dbReference>
<reference evidence="6 13" key="2">
    <citation type="journal article" date="2017" name="J. Antimicrob. Chemother.">
        <title>Characterization of the population structure, drug resistance mechanisms and plasmids of the community-associated Enterobacter cloacae complex in China.</title>
        <authorList>
            <person name="Zhou K."/>
            <person name="Yu W."/>
            <person name="Cao X."/>
            <person name="Shen P."/>
            <person name="Lu H."/>
            <person name="Luo Q."/>
            <person name="Rossen J.W.A."/>
            <person name="Xiao Y."/>
        </authorList>
    </citation>
    <scope>NUCLEOTIDE SEQUENCE [LARGE SCALE GENOMIC DNA]</scope>
    <source>
        <strain evidence="6 13">ECC904</strain>
    </source>
</reference>
<dbReference type="InterPro" id="IPR009936">
    <property type="entry name" value="DUF1468"/>
</dbReference>
<keyword evidence="1" id="KW-0812">Transmembrane</keyword>
<feature type="transmembrane region" description="Helical" evidence="1">
    <location>
        <begin position="7"/>
        <end position="25"/>
    </location>
</feature>
<dbReference type="Proteomes" id="UP000077295">
    <property type="component" value="Unassembled WGS sequence"/>
</dbReference>
<evidence type="ECO:0000313" key="7">
    <source>
        <dbReference type="EMBL" id="PJG41602.1"/>
    </source>
</evidence>
<dbReference type="Proteomes" id="UP000476281">
    <property type="component" value="Unassembled WGS sequence"/>
</dbReference>
<dbReference type="EMBL" id="NMVR01000002">
    <property type="protein sequence ID" value="PJG41602.1"/>
    <property type="molecule type" value="Genomic_DNA"/>
</dbReference>
<reference evidence="5 17" key="6">
    <citation type="submission" date="2020-10" db="EMBL/GenBank/DDBJ databases">
        <title>Genomic surveiliance of eskapee pathogens from blood stream infections in KZN.</title>
        <authorList>
            <person name="Hetsa B.A."/>
            <person name="Amoako D.G."/>
            <person name="Akebe A.L.K."/>
            <person name="Essack S."/>
        </authorList>
    </citation>
    <scope>NUCLEOTIDE SEQUENCE [LARGE SCALE GENOMIC DNA]</scope>
    <source>
        <strain evidence="5 17">E6</strain>
    </source>
</reference>
<dbReference type="Pfam" id="PF07331">
    <property type="entry name" value="TctB"/>
    <property type="match status" value="1"/>
</dbReference>
<evidence type="ECO:0000313" key="8">
    <source>
        <dbReference type="EMBL" id="SAD88506.1"/>
    </source>
</evidence>
<dbReference type="Proteomes" id="UP000229974">
    <property type="component" value="Unassembled WGS sequence"/>
</dbReference>
<dbReference type="KEGG" id="ehm:AB284_10185"/>
<evidence type="ECO:0000313" key="6">
    <source>
        <dbReference type="EMBL" id="PJD89508.1"/>
    </source>
</evidence>
<dbReference type="EMBL" id="JADIXG010000001">
    <property type="protein sequence ID" value="MBF1968694.1"/>
    <property type="molecule type" value="Genomic_DNA"/>
</dbReference>
<evidence type="ECO:0000313" key="10">
    <source>
        <dbReference type="EMBL" id="WMB09915.1"/>
    </source>
</evidence>
<evidence type="ECO:0000313" key="14">
    <source>
        <dbReference type="Proteomes" id="UP000231328"/>
    </source>
</evidence>
<evidence type="ECO:0000256" key="1">
    <source>
        <dbReference type="SAM" id="Phobius"/>
    </source>
</evidence>
<feature type="transmembrane region" description="Helical" evidence="1">
    <location>
        <begin position="68"/>
        <end position="85"/>
    </location>
</feature>
<dbReference type="Proteomes" id="UP000662438">
    <property type="component" value="Unassembled WGS sequence"/>
</dbReference>
<dbReference type="Proteomes" id="UP000231328">
    <property type="component" value="Unassembled WGS sequence"/>
</dbReference>
<evidence type="ECO:0000313" key="3">
    <source>
        <dbReference type="EMBL" id="CZX51941.1"/>
    </source>
</evidence>
<dbReference type="OrthoDB" id="7025534at2"/>
<accession>A0A0A5PRE6</accession>
<dbReference type="EMBL" id="FJYW01000005">
    <property type="protein sequence ID" value="CZX51941.1"/>
    <property type="molecule type" value="Genomic_DNA"/>
</dbReference>
<accession>A0A3M0QKA2</accession>
<feature type="domain" description="DUF1468" evidence="2">
    <location>
        <begin position="5"/>
        <end position="137"/>
    </location>
</feature>
<evidence type="ECO:0000313" key="11">
    <source>
        <dbReference type="Proteomes" id="UP000076205"/>
    </source>
</evidence>
<gene>
    <name evidence="6" type="ORF">B9Q30_03040</name>
    <name evidence="7" type="ORF">CGZ54_02475</name>
    <name evidence="4" type="ORF">F9C29_21560</name>
    <name evidence="9" type="ORF">FZC81_11230</name>
    <name evidence="5" type="ORF">ISX34_02220</name>
    <name evidence="10" type="ORF">QPR60_15135</name>
    <name evidence="8" type="ORF">SAMEA2273187_01296</name>
    <name evidence="3" type="ORF">SAMEA2273352_02684</name>
</gene>
<keyword evidence="1" id="KW-1133">Transmembrane helix</keyword>
<evidence type="ECO:0000313" key="17">
    <source>
        <dbReference type="Proteomes" id="UP000662438"/>
    </source>
</evidence>
<evidence type="ECO:0000313" key="9">
    <source>
        <dbReference type="EMBL" id="TYS13724.1"/>
    </source>
</evidence>
<name>A0A0A5PRE6_9ENTR</name>
<feature type="transmembrane region" description="Helical" evidence="1">
    <location>
        <begin position="97"/>
        <end position="128"/>
    </location>
</feature>
<reference evidence="9 15" key="4">
    <citation type="submission" date="2019-08" db="EMBL/GenBank/DDBJ databases">
        <title>Whole genome sequence analysis of bacterial isolates in patients.</title>
        <authorList>
            <person name="Jeong K.C."/>
        </authorList>
    </citation>
    <scope>NUCLEOTIDE SEQUENCE [LARGE SCALE GENOMIC DNA]</scope>
    <source>
        <strain evidence="9 15">KCJ3K342</strain>
    </source>
</reference>
<evidence type="ECO:0000313" key="15">
    <source>
        <dbReference type="Proteomes" id="UP000322612"/>
    </source>
</evidence>
<dbReference type="GeneID" id="93198566"/>
<keyword evidence="1" id="KW-0472">Membrane</keyword>
<evidence type="ECO:0000313" key="13">
    <source>
        <dbReference type="Proteomes" id="UP000229974"/>
    </source>
</evidence>
<accession>A0A331VX58</accession>
<reference evidence="4 16" key="5">
    <citation type="submission" date="2019-09" db="EMBL/GenBank/DDBJ databases">
        <title>Reversal of blaTEM antimicrobial resistance by CRISPR-Cas9 in clinical E. coli and other Enterobacteriaceae strains.</title>
        <authorList>
            <person name="Tagliaferri T."/>
            <person name="Guimaraes N."/>
            <person name="Pereira M."/>
            <person name="Felicori L."/>
            <person name="Horz H.-P."/>
            <person name="Santos S."/>
            <person name="Mendes T."/>
        </authorList>
    </citation>
    <scope>NUCLEOTIDE SEQUENCE [LARGE SCALE GENOMIC DNA]</scope>
    <source>
        <strain evidence="4 16">E2_blaTEM_MG</strain>
    </source>
</reference>
<dbReference type="EMBL" id="CP126746">
    <property type="protein sequence ID" value="WMB09915.1"/>
    <property type="molecule type" value="Genomic_DNA"/>
</dbReference>
<evidence type="ECO:0000313" key="12">
    <source>
        <dbReference type="Proteomes" id="UP000077295"/>
    </source>
</evidence>
<dbReference type="RefSeq" id="WP_003859443.1">
    <property type="nucleotide sequence ID" value="NZ_AP022510.1"/>
</dbReference>
<dbReference type="EMBL" id="VTDZ01000040">
    <property type="protein sequence ID" value="TYS13724.1"/>
    <property type="molecule type" value="Genomic_DNA"/>
</dbReference>
<sequence length="143" mass="15972">MSDRIFAGIWLLLCIGGMFVAWQIHSEYSYEPVGPRPFPVGIVGLMLLCSVALLLRHPDTVEWPPRRTLQRLLVMVIVLLMYAWGFEWLGFPIATALLTMVIGILFNASLPAAGISGVVLGILLWYAFDRLLDVTLPLGAWFN</sequence>
<dbReference type="Proteomes" id="UP000076205">
    <property type="component" value="Unassembled WGS sequence"/>
</dbReference>
<proteinExistence type="predicted"/>
<evidence type="ECO:0000313" key="5">
    <source>
        <dbReference type="EMBL" id="MBF1968694.1"/>
    </source>
</evidence>
<evidence type="ECO:0000259" key="2">
    <source>
        <dbReference type="Pfam" id="PF07331"/>
    </source>
</evidence>
<dbReference type="AlphaFoldDB" id="A0A0A5PRE6"/>
<dbReference type="EMBL" id="FKEV01000003">
    <property type="protein sequence ID" value="SAD88506.1"/>
    <property type="molecule type" value="Genomic_DNA"/>
</dbReference>
<dbReference type="EMBL" id="NEEW01000001">
    <property type="protein sequence ID" value="PJD89508.1"/>
    <property type="molecule type" value="Genomic_DNA"/>
</dbReference>
<reference evidence="7 14" key="3">
    <citation type="submission" date="2017-07" db="EMBL/GenBank/DDBJ databases">
        <title>Draft genome sequence of Enterobacter cloacae ST128, a clinical strain coproducing KPC-2 and NDM-1 carbapenemases.</title>
        <authorList>
            <person name="Li X."/>
        </authorList>
    </citation>
    <scope>NUCLEOTIDE SEQUENCE [LARGE SCALE GENOMIC DNA]</scope>
    <source>
        <strain evidence="7 14">HBY</strain>
    </source>
</reference>